<evidence type="ECO:0000313" key="1">
    <source>
        <dbReference type="EMBL" id="KJA24758.1"/>
    </source>
</evidence>
<dbReference type="AlphaFoldDB" id="A0A0D2MLN7"/>
<gene>
    <name evidence="1" type="ORF">HYPSUDRAFT_53553</name>
</gene>
<name>A0A0D2MLN7_HYPSF</name>
<sequence length="296" mass="32133">MSSSPQLPSTSTASLKSGSITLQLSDTGRSCLRNGATSPDDSALLSPLWEHEFVSARLVWRPPAGSGQRKPRGTPTQTVCQIYSRTAATLCMLSVREFVFLYQSLRCRPTAAVTVSSAKRAFFTVPVFSLLRRAQSSAAQVHSLFVPEHLSYSIVYGESLEKRLSLRALCGATRPAPVRVARLEKVSIDTPHPSPARRSRAVRTPTQTVYQIYSRTAARASALILRANSARSLRALTADADRALLGSHGIQPVLRLFPGSETVRGAWGLLRAAHPSIVFTEFLPVGHGSDERAIAR</sequence>
<proteinExistence type="predicted"/>
<keyword evidence="2" id="KW-1185">Reference proteome</keyword>
<evidence type="ECO:0000313" key="2">
    <source>
        <dbReference type="Proteomes" id="UP000054270"/>
    </source>
</evidence>
<accession>A0A0D2MLN7</accession>
<dbReference type="Proteomes" id="UP000054270">
    <property type="component" value="Unassembled WGS sequence"/>
</dbReference>
<protein>
    <submittedName>
        <fullName evidence="1">Uncharacterized protein</fullName>
    </submittedName>
</protein>
<organism evidence="1 2">
    <name type="scientific">Hypholoma sublateritium (strain FD-334 SS-4)</name>
    <dbReference type="NCBI Taxonomy" id="945553"/>
    <lineage>
        <taxon>Eukaryota</taxon>
        <taxon>Fungi</taxon>
        <taxon>Dikarya</taxon>
        <taxon>Basidiomycota</taxon>
        <taxon>Agaricomycotina</taxon>
        <taxon>Agaricomycetes</taxon>
        <taxon>Agaricomycetidae</taxon>
        <taxon>Agaricales</taxon>
        <taxon>Agaricineae</taxon>
        <taxon>Strophariaceae</taxon>
        <taxon>Hypholoma</taxon>
    </lineage>
</organism>
<reference evidence="2" key="1">
    <citation type="submission" date="2014-04" db="EMBL/GenBank/DDBJ databases">
        <title>Evolutionary Origins and Diversification of the Mycorrhizal Mutualists.</title>
        <authorList>
            <consortium name="DOE Joint Genome Institute"/>
            <consortium name="Mycorrhizal Genomics Consortium"/>
            <person name="Kohler A."/>
            <person name="Kuo A."/>
            <person name="Nagy L.G."/>
            <person name="Floudas D."/>
            <person name="Copeland A."/>
            <person name="Barry K.W."/>
            <person name="Cichocki N."/>
            <person name="Veneault-Fourrey C."/>
            <person name="LaButti K."/>
            <person name="Lindquist E.A."/>
            <person name="Lipzen A."/>
            <person name="Lundell T."/>
            <person name="Morin E."/>
            <person name="Murat C."/>
            <person name="Riley R."/>
            <person name="Ohm R."/>
            <person name="Sun H."/>
            <person name="Tunlid A."/>
            <person name="Henrissat B."/>
            <person name="Grigoriev I.V."/>
            <person name="Hibbett D.S."/>
            <person name="Martin F."/>
        </authorList>
    </citation>
    <scope>NUCLEOTIDE SEQUENCE [LARGE SCALE GENOMIC DNA]</scope>
    <source>
        <strain evidence="2">FD-334 SS-4</strain>
    </source>
</reference>
<dbReference type="EMBL" id="KN817535">
    <property type="protein sequence ID" value="KJA24758.1"/>
    <property type="molecule type" value="Genomic_DNA"/>
</dbReference>